<evidence type="ECO:0000313" key="2">
    <source>
        <dbReference type="Proteomes" id="UP000478052"/>
    </source>
</evidence>
<comment type="caution">
    <text evidence="1">The sequence shown here is derived from an EMBL/GenBank/DDBJ whole genome shotgun (WGS) entry which is preliminary data.</text>
</comment>
<dbReference type="EMBL" id="VUJU01009229">
    <property type="protein sequence ID" value="KAF0721326.1"/>
    <property type="molecule type" value="Genomic_DNA"/>
</dbReference>
<keyword evidence="1" id="KW-0067">ATP-binding</keyword>
<keyword evidence="1" id="KW-0378">Hydrolase</keyword>
<name>A0A6G0W2R8_APHCR</name>
<keyword evidence="2" id="KW-1185">Reference proteome</keyword>
<keyword evidence="1" id="KW-0347">Helicase</keyword>
<evidence type="ECO:0000313" key="1">
    <source>
        <dbReference type="EMBL" id="KAF0721326.1"/>
    </source>
</evidence>
<dbReference type="Proteomes" id="UP000478052">
    <property type="component" value="Unassembled WGS sequence"/>
</dbReference>
<sequence>MRDRRAQRRDVQIQPNNENVRVNMVRLREAQAEKNQIRRSEAR</sequence>
<protein>
    <submittedName>
        <fullName evidence="1">ATP-dependent DNA helicase</fullName>
    </submittedName>
</protein>
<organism evidence="1 2">
    <name type="scientific">Aphis craccivora</name>
    <name type="common">Cowpea aphid</name>
    <dbReference type="NCBI Taxonomy" id="307492"/>
    <lineage>
        <taxon>Eukaryota</taxon>
        <taxon>Metazoa</taxon>
        <taxon>Ecdysozoa</taxon>
        <taxon>Arthropoda</taxon>
        <taxon>Hexapoda</taxon>
        <taxon>Insecta</taxon>
        <taxon>Pterygota</taxon>
        <taxon>Neoptera</taxon>
        <taxon>Paraneoptera</taxon>
        <taxon>Hemiptera</taxon>
        <taxon>Sternorrhyncha</taxon>
        <taxon>Aphidomorpha</taxon>
        <taxon>Aphidoidea</taxon>
        <taxon>Aphididae</taxon>
        <taxon>Aphidini</taxon>
        <taxon>Aphis</taxon>
        <taxon>Aphis</taxon>
    </lineage>
</organism>
<accession>A0A6G0W2R8</accession>
<dbReference type="AlphaFoldDB" id="A0A6G0W2R8"/>
<keyword evidence="1" id="KW-0547">Nucleotide-binding</keyword>
<gene>
    <name evidence="1" type="ORF">FWK35_00037960</name>
</gene>
<proteinExistence type="predicted"/>
<reference evidence="1 2" key="1">
    <citation type="submission" date="2019-08" db="EMBL/GenBank/DDBJ databases">
        <title>Whole genome of Aphis craccivora.</title>
        <authorList>
            <person name="Voronova N.V."/>
            <person name="Shulinski R.S."/>
            <person name="Bandarenka Y.V."/>
            <person name="Zhorov D.G."/>
            <person name="Warner D."/>
        </authorList>
    </citation>
    <scope>NUCLEOTIDE SEQUENCE [LARGE SCALE GENOMIC DNA]</scope>
    <source>
        <strain evidence="1">180601</strain>
        <tissue evidence="1">Whole Body</tissue>
    </source>
</reference>
<dbReference type="GO" id="GO:0004386">
    <property type="term" value="F:helicase activity"/>
    <property type="evidence" value="ECO:0007669"/>
    <property type="project" value="UniProtKB-KW"/>
</dbReference>
<feature type="non-terminal residue" evidence="1">
    <location>
        <position position="43"/>
    </location>
</feature>